<name>A0AAD4NHF5_9BILA</name>
<keyword evidence="2" id="KW-1185">Reference proteome</keyword>
<protein>
    <submittedName>
        <fullName evidence="1">Uncharacterized protein</fullName>
    </submittedName>
</protein>
<dbReference type="EMBL" id="JAKKPZ010000001">
    <property type="protein sequence ID" value="KAI1728790.1"/>
    <property type="molecule type" value="Genomic_DNA"/>
</dbReference>
<organism evidence="1 2">
    <name type="scientific">Ditylenchus destructor</name>
    <dbReference type="NCBI Taxonomy" id="166010"/>
    <lineage>
        <taxon>Eukaryota</taxon>
        <taxon>Metazoa</taxon>
        <taxon>Ecdysozoa</taxon>
        <taxon>Nematoda</taxon>
        <taxon>Chromadorea</taxon>
        <taxon>Rhabditida</taxon>
        <taxon>Tylenchina</taxon>
        <taxon>Tylenchomorpha</taxon>
        <taxon>Sphaerularioidea</taxon>
        <taxon>Anguinidae</taxon>
        <taxon>Anguininae</taxon>
        <taxon>Ditylenchus</taxon>
    </lineage>
</organism>
<reference evidence="1" key="1">
    <citation type="submission" date="2022-01" db="EMBL/GenBank/DDBJ databases">
        <title>Genome Sequence Resource for Two Populations of Ditylenchus destructor, the Migratory Endoparasitic Phytonematode.</title>
        <authorList>
            <person name="Zhang H."/>
            <person name="Lin R."/>
            <person name="Xie B."/>
        </authorList>
    </citation>
    <scope>NUCLEOTIDE SEQUENCE</scope>
    <source>
        <strain evidence="1">BazhouSP</strain>
    </source>
</reference>
<comment type="caution">
    <text evidence="1">The sequence shown here is derived from an EMBL/GenBank/DDBJ whole genome shotgun (WGS) entry which is preliminary data.</text>
</comment>
<evidence type="ECO:0000313" key="1">
    <source>
        <dbReference type="EMBL" id="KAI1728790.1"/>
    </source>
</evidence>
<gene>
    <name evidence="1" type="ORF">DdX_00993</name>
</gene>
<dbReference type="Proteomes" id="UP001201812">
    <property type="component" value="Unassembled WGS sequence"/>
</dbReference>
<dbReference type="AlphaFoldDB" id="A0AAD4NHF5"/>
<dbReference type="SUPFAM" id="SSF48371">
    <property type="entry name" value="ARM repeat"/>
    <property type="match status" value="1"/>
</dbReference>
<evidence type="ECO:0000313" key="2">
    <source>
        <dbReference type="Proteomes" id="UP001201812"/>
    </source>
</evidence>
<sequence>MANPSVLNSSLLCDSERLQCLNDCIPHTSFSKSFIYSTMMYVCNFVLECTKDSSLDLVPDDDLLERLSIVVEMCSSSRHTVSYLLSSEFAAIHDFLLKALAPFNDPSKYVKEMTSKLLSIYCSATEYAEGSVTKSNFYEPLIELCLGSLILMDPNIMESAFSILHHSAQNCTRHCSHIRHYFCGNENMPAIVDFVFKNSLRPAMLNNLWLLMESLLSSKDDPASDDEIQLYLPILFENISQLITSIDSKNNPPTTAIISCTKIYICARTSRSETSSNALLQIRSQLKYALEKIIMNFDAKRCQDDKSQMEECQLLYNELQKQI</sequence>
<accession>A0AAD4NHF5</accession>
<proteinExistence type="predicted"/>
<dbReference type="InterPro" id="IPR016024">
    <property type="entry name" value="ARM-type_fold"/>
</dbReference>